<dbReference type="GO" id="GO:0001836">
    <property type="term" value="P:release of cytochrome c from mitochondria"/>
    <property type="evidence" value="ECO:0007669"/>
    <property type="project" value="TreeGrafter"/>
</dbReference>
<evidence type="ECO:0000256" key="3">
    <source>
        <dbReference type="ARBA" id="ARBA00009458"/>
    </source>
</evidence>
<dbReference type="GO" id="GO:0008630">
    <property type="term" value="P:intrinsic apoptotic signaling pathway in response to DNA damage"/>
    <property type="evidence" value="ECO:0007669"/>
    <property type="project" value="TreeGrafter"/>
</dbReference>
<evidence type="ECO:0000313" key="10">
    <source>
        <dbReference type="Proteomes" id="UP000694523"/>
    </source>
</evidence>
<feature type="compositionally biased region" description="Polar residues" evidence="7">
    <location>
        <begin position="40"/>
        <end position="54"/>
    </location>
</feature>
<reference evidence="9" key="1">
    <citation type="submission" date="2025-08" db="UniProtKB">
        <authorList>
            <consortium name="Ensembl"/>
        </authorList>
    </citation>
    <scope>IDENTIFICATION</scope>
</reference>
<dbReference type="Ensembl" id="ENSNMLT00000013520.1">
    <property type="protein sequence ID" value="ENSNMLP00000011945.1"/>
    <property type="gene ID" value="ENSNMLG00000008173.1"/>
</dbReference>
<reference evidence="9" key="2">
    <citation type="submission" date="2025-09" db="UniProtKB">
        <authorList>
            <consortium name="Ensembl"/>
        </authorList>
    </citation>
    <scope>IDENTIFICATION</scope>
</reference>
<dbReference type="SUPFAM" id="SSF56854">
    <property type="entry name" value="Bcl-2 inhibitors of programmed cell death"/>
    <property type="match status" value="1"/>
</dbReference>
<dbReference type="GO" id="GO:0042981">
    <property type="term" value="P:regulation of apoptotic process"/>
    <property type="evidence" value="ECO:0007669"/>
    <property type="project" value="InterPro"/>
</dbReference>
<keyword evidence="10" id="KW-1185">Reference proteome</keyword>
<protein>
    <submittedName>
        <fullName evidence="9">MCL1 apoptosis regulator, BCL2 family member b</fullName>
    </submittedName>
</protein>
<dbReference type="Gene3D" id="1.10.437.10">
    <property type="entry name" value="Blc2-like"/>
    <property type="match status" value="1"/>
</dbReference>
<dbReference type="InterPro" id="IPR026298">
    <property type="entry name" value="Bcl-2_fam"/>
</dbReference>
<dbReference type="GO" id="GO:0005741">
    <property type="term" value="C:mitochondrial outer membrane"/>
    <property type="evidence" value="ECO:0007669"/>
    <property type="project" value="TreeGrafter"/>
</dbReference>
<dbReference type="InterPro" id="IPR002475">
    <property type="entry name" value="Bcl2-like"/>
</dbReference>
<dbReference type="InterPro" id="IPR036834">
    <property type="entry name" value="Bcl-2-like_sf"/>
</dbReference>
<dbReference type="InterPro" id="IPR013281">
    <property type="entry name" value="Apop_reg_Mc1"/>
</dbReference>
<feature type="domain" description="Bcl-2 Bcl-2 homology region 1-3" evidence="8">
    <location>
        <begin position="134"/>
        <end position="235"/>
    </location>
</feature>
<dbReference type="PRINTS" id="PR01862">
    <property type="entry name" value="BCL2FAMILY"/>
</dbReference>
<dbReference type="GO" id="GO:0015267">
    <property type="term" value="F:channel activity"/>
    <property type="evidence" value="ECO:0007669"/>
    <property type="project" value="TreeGrafter"/>
</dbReference>
<evidence type="ECO:0000256" key="1">
    <source>
        <dbReference type="ARBA" id="ARBA00004123"/>
    </source>
</evidence>
<dbReference type="GO" id="GO:0097192">
    <property type="term" value="P:extrinsic apoptotic signaling pathway in absence of ligand"/>
    <property type="evidence" value="ECO:0007669"/>
    <property type="project" value="TreeGrafter"/>
</dbReference>
<keyword evidence="5" id="KW-0053">Apoptosis</keyword>
<evidence type="ECO:0000256" key="6">
    <source>
        <dbReference type="ARBA" id="ARBA00023242"/>
    </source>
</evidence>
<dbReference type="FunFam" id="1.10.437.10:FF:000017">
    <property type="entry name" value="MCL1, BCL2 family apoptosis regulator"/>
    <property type="match status" value="1"/>
</dbReference>
<name>A0A8C6SVR4_9GOBI</name>
<feature type="region of interest" description="Disordered" evidence="7">
    <location>
        <begin position="40"/>
        <end position="96"/>
    </location>
</feature>
<evidence type="ECO:0000313" key="9">
    <source>
        <dbReference type="Ensembl" id="ENSNMLP00000011945.1"/>
    </source>
</evidence>
<dbReference type="CDD" id="cd06845">
    <property type="entry name" value="Bcl-2_like"/>
    <property type="match status" value="1"/>
</dbReference>
<dbReference type="PANTHER" id="PTHR11256:SF46">
    <property type="entry name" value="INDUCED MYELOID LEUKEMIA CELL DIFFERENTIATION PROTEIN MCL-1"/>
    <property type="match status" value="1"/>
</dbReference>
<dbReference type="Pfam" id="PF00452">
    <property type="entry name" value="Bcl-2"/>
    <property type="match status" value="1"/>
</dbReference>
<evidence type="ECO:0000256" key="2">
    <source>
        <dbReference type="ARBA" id="ARBA00004496"/>
    </source>
</evidence>
<dbReference type="PROSITE" id="PS50062">
    <property type="entry name" value="BCL2_FAMILY"/>
    <property type="match status" value="1"/>
</dbReference>
<organism evidence="9 10">
    <name type="scientific">Neogobius melanostomus</name>
    <name type="common">round goby</name>
    <dbReference type="NCBI Taxonomy" id="47308"/>
    <lineage>
        <taxon>Eukaryota</taxon>
        <taxon>Metazoa</taxon>
        <taxon>Chordata</taxon>
        <taxon>Craniata</taxon>
        <taxon>Vertebrata</taxon>
        <taxon>Euteleostomi</taxon>
        <taxon>Actinopterygii</taxon>
        <taxon>Neopterygii</taxon>
        <taxon>Teleostei</taxon>
        <taxon>Neoteleostei</taxon>
        <taxon>Acanthomorphata</taxon>
        <taxon>Gobiaria</taxon>
        <taxon>Gobiiformes</taxon>
        <taxon>Gobioidei</taxon>
        <taxon>Gobiidae</taxon>
        <taxon>Benthophilinae</taxon>
        <taxon>Neogobiini</taxon>
        <taxon>Neogobius</taxon>
    </lineage>
</organism>
<dbReference type="PANTHER" id="PTHR11256">
    <property type="entry name" value="BCL-2 RELATED"/>
    <property type="match status" value="1"/>
</dbReference>
<evidence type="ECO:0000256" key="5">
    <source>
        <dbReference type="ARBA" id="ARBA00022703"/>
    </source>
</evidence>
<comment type="subcellular location">
    <subcellularLocation>
        <location evidence="2">Cytoplasm</location>
    </subcellularLocation>
    <subcellularLocation>
        <location evidence="1">Nucleus</location>
    </subcellularLocation>
</comment>
<dbReference type="AlphaFoldDB" id="A0A8C6SVR4"/>
<proteinExistence type="inferred from homology"/>
<evidence type="ECO:0000259" key="8">
    <source>
        <dbReference type="SMART" id="SM00337"/>
    </source>
</evidence>
<dbReference type="InterPro" id="IPR046371">
    <property type="entry name" value="Bcl-2_BH1-3"/>
</dbReference>
<keyword evidence="6" id="KW-0539">Nucleus</keyword>
<feature type="compositionally biased region" description="Basic and acidic residues" evidence="7">
    <location>
        <begin position="69"/>
        <end position="78"/>
    </location>
</feature>
<dbReference type="SMART" id="SM00337">
    <property type="entry name" value="BCL"/>
    <property type="match status" value="1"/>
</dbReference>
<evidence type="ECO:0000256" key="4">
    <source>
        <dbReference type="ARBA" id="ARBA00022490"/>
    </source>
</evidence>
<dbReference type="GO" id="GO:0008053">
    <property type="term" value="P:mitochondrial fusion"/>
    <property type="evidence" value="ECO:0007669"/>
    <property type="project" value="TreeGrafter"/>
</dbReference>
<evidence type="ECO:0000256" key="7">
    <source>
        <dbReference type="SAM" id="MobiDB-lite"/>
    </source>
</evidence>
<sequence>MLPAKRTKFGIPTTMLGMLMPQNGVVEAEGAMTMDARNGNGSLSHCHPQQQRPTALQVKNDHSRKHKNLREGDYDHNSDGGSLPCTPEFQSDSEQEMSGYSVENDTRQLLGDFFELITGISQPGWLQRPALTTMKRVVDNLLEKHRIAYNGRYDKQTVSGRQGDDVTFMGDVARSIFEDGTTNWGRIASLISFGAVVCQYLKSKGRESCVERVAEEISSYLLSDQRDWLIRNNSWDGFVEFFRVDDPESKVRNTLMAVAGLAGIGATLAMLIR</sequence>
<comment type="similarity">
    <text evidence="3">Belongs to the Bcl-2 family.</text>
</comment>
<dbReference type="GO" id="GO:0005634">
    <property type="term" value="C:nucleus"/>
    <property type="evidence" value="ECO:0007669"/>
    <property type="project" value="UniProtKB-SubCell"/>
</dbReference>
<dbReference type="GO" id="GO:0051400">
    <property type="term" value="F:BH domain binding"/>
    <property type="evidence" value="ECO:0007669"/>
    <property type="project" value="TreeGrafter"/>
</dbReference>
<dbReference type="Proteomes" id="UP000694523">
    <property type="component" value="Unplaced"/>
</dbReference>
<keyword evidence="4" id="KW-0963">Cytoplasm</keyword>
<accession>A0A8C6SVR4</accession>
<dbReference type="PRINTS" id="PR01866">
    <property type="entry name" value="APOPREGMCL1"/>
</dbReference>